<gene>
    <name evidence="4" type="ORF">NX784_09940</name>
</gene>
<dbReference type="Pfam" id="PF04773">
    <property type="entry name" value="FecR"/>
    <property type="match status" value="1"/>
</dbReference>
<evidence type="ECO:0000259" key="3">
    <source>
        <dbReference type="Pfam" id="PF04773"/>
    </source>
</evidence>
<organism evidence="4 5">
    <name type="scientific">Massilia pinisoli</name>
    <dbReference type="NCBI Taxonomy" id="1772194"/>
    <lineage>
        <taxon>Bacteria</taxon>
        <taxon>Pseudomonadati</taxon>
        <taxon>Pseudomonadota</taxon>
        <taxon>Betaproteobacteria</taxon>
        <taxon>Burkholderiales</taxon>
        <taxon>Oxalobacteraceae</taxon>
        <taxon>Telluria group</taxon>
        <taxon>Massilia</taxon>
    </lineage>
</organism>
<evidence type="ECO:0000256" key="2">
    <source>
        <dbReference type="SAM" id="SignalP"/>
    </source>
</evidence>
<proteinExistence type="predicted"/>
<dbReference type="PANTHER" id="PTHR38731:SF1">
    <property type="entry name" value="FECR PROTEIN DOMAIN-CONTAINING PROTEIN"/>
    <property type="match status" value="1"/>
</dbReference>
<protein>
    <submittedName>
        <fullName evidence="4">FecR family protein</fullName>
    </submittedName>
</protein>
<dbReference type="RefSeq" id="WP_258816480.1">
    <property type="nucleotide sequence ID" value="NZ_JANUGW010000005.1"/>
</dbReference>
<evidence type="ECO:0000313" key="5">
    <source>
        <dbReference type="Proteomes" id="UP001204151"/>
    </source>
</evidence>
<feature type="domain" description="FecR protein" evidence="3">
    <location>
        <begin position="68"/>
        <end position="155"/>
    </location>
</feature>
<evidence type="ECO:0000313" key="4">
    <source>
        <dbReference type="EMBL" id="MCS0581912.1"/>
    </source>
</evidence>
<dbReference type="Proteomes" id="UP001204151">
    <property type="component" value="Unassembled WGS sequence"/>
</dbReference>
<comment type="caution">
    <text evidence="4">The sequence shown here is derived from an EMBL/GenBank/DDBJ whole genome shotgun (WGS) entry which is preliminary data.</text>
</comment>
<dbReference type="EMBL" id="JANUGW010000005">
    <property type="protein sequence ID" value="MCS0581912.1"/>
    <property type="molecule type" value="Genomic_DNA"/>
</dbReference>
<dbReference type="PANTHER" id="PTHR38731">
    <property type="entry name" value="LIPL45-RELATED LIPOPROTEIN-RELATED"/>
    <property type="match status" value="1"/>
</dbReference>
<feature type="chain" id="PRO_5047490222" evidence="2">
    <location>
        <begin position="33"/>
        <end position="260"/>
    </location>
</feature>
<keyword evidence="2" id="KW-0732">Signal</keyword>
<feature type="signal peptide" evidence="2">
    <location>
        <begin position="1"/>
        <end position="32"/>
    </location>
</feature>
<evidence type="ECO:0000256" key="1">
    <source>
        <dbReference type="SAM" id="MobiDB-lite"/>
    </source>
</evidence>
<sequence>MKNLRRNCTAIDALARVLVCGALLLATGAVWAGQAVGVVAHLSGPLMDRKADGTVKVLAAQSEVENGDTLVTEKNTYAQIRFIDHGEITLRPGTTFKIENYAYDADKPDGDSAAFSLLKGGLRSITGLLGKRNKEKFSLKTPTATIGIRGTTFIAQWVGDASGLPSVPSSAPSPAVPALAPGLHVAVQEGMIVVTNAGGAQNFPAGQFGFVASMHQPPIVVPQNPGLKFAPPPSFAAGTGGPVASQGPAAQQGGTDCIVR</sequence>
<feature type="region of interest" description="Disordered" evidence="1">
    <location>
        <begin position="235"/>
        <end position="260"/>
    </location>
</feature>
<dbReference type="InterPro" id="IPR006860">
    <property type="entry name" value="FecR"/>
</dbReference>
<reference evidence="4 5" key="1">
    <citation type="submission" date="2022-08" db="EMBL/GenBank/DDBJ databases">
        <title>Reclassification of Massilia species as members of the genera Telluria, Duganella, Pseudoduganella, Mokoshia gen. nov. and Zemynaea gen. nov. using orthogonal and non-orthogonal genome-based approaches.</title>
        <authorList>
            <person name="Bowman J.P."/>
        </authorList>
    </citation>
    <scope>NUCLEOTIDE SEQUENCE [LARGE SCALE GENOMIC DNA]</scope>
    <source>
        <strain evidence="4 5">JCM 31316</strain>
    </source>
</reference>
<name>A0ABT1ZPS3_9BURK</name>
<keyword evidence="5" id="KW-1185">Reference proteome</keyword>
<accession>A0ABT1ZPS3</accession>